<dbReference type="Proteomes" id="UP000078386">
    <property type="component" value="Unassembled WGS sequence"/>
</dbReference>
<feature type="domain" description="NAD-dependent epimerase/dehydratase" evidence="1">
    <location>
        <begin position="10"/>
        <end position="224"/>
    </location>
</feature>
<dbReference type="PATRIC" id="fig|1354264.4.peg.1787"/>
<protein>
    <submittedName>
        <fullName evidence="2">UDP-glucose 4-epimerase</fullName>
        <ecNumber evidence="2">5.1.3.2</ecNumber>
    </submittedName>
</protein>
<dbReference type="AlphaFoldDB" id="A0A1B7K1W1"/>
<dbReference type="GO" id="GO:0003978">
    <property type="term" value="F:UDP-glucose 4-epimerase activity"/>
    <property type="evidence" value="ECO:0007669"/>
    <property type="project" value="UniProtKB-EC"/>
</dbReference>
<dbReference type="EC" id="5.1.3.2" evidence="2"/>
<evidence type="ECO:0000313" key="3">
    <source>
        <dbReference type="Proteomes" id="UP000078386"/>
    </source>
</evidence>
<proteinExistence type="predicted"/>
<sequence length="333" mass="37321">MIMNDKVCFVGASGFVGTRLIELVKDDFRIKNVDKQQSHFFPEVTELGDVRHQESMDAAFAGFDTVVLLAAEHRDDVSPTSLYYDVNVQGTRNVLAAMNKNGVKNIIFASSVAVYGLNKVNPDESHPEDPFNHYGKSKWQAEEVLREWCQQAPDERSLTIIRPTVIFGERNRGNVYNLLKQIAGGKFAMVGAGTNYKSMAYIGNIVEFIKYKLSNVTAGYEVYNYVDKPDLNMNQLVAEVEKSLNKKIPSVHLPYAVGMLGGYCFDLLSKVSGKKYAISSVRVKKFCATTQFDATKVHTSGFVAPYTLSQGLDRTLKYEFVHEKQDDVTFVTE</sequence>
<accession>A0A1B7K1W1</accession>
<dbReference type="EMBL" id="LXEU01000039">
    <property type="protein sequence ID" value="OAT54105.1"/>
    <property type="molecule type" value="Genomic_DNA"/>
</dbReference>
<dbReference type="Pfam" id="PF01370">
    <property type="entry name" value="Epimerase"/>
    <property type="match status" value="1"/>
</dbReference>
<keyword evidence="3" id="KW-1185">Reference proteome</keyword>
<keyword evidence="2" id="KW-0413">Isomerase</keyword>
<evidence type="ECO:0000313" key="2">
    <source>
        <dbReference type="EMBL" id="OAT54105.1"/>
    </source>
</evidence>
<dbReference type="InterPro" id="IPR001509">
    <property type="entry name" value="Epimerase_deHydtase"/>
</dbReference>
<organism evidence="2 3">
    <name type="scientific">Kluyvera georgiana ATCC 51603</name>
    <dbReference type="NCBI Taxonomy" id="1354264"/>
    <lineage>
        <taxon>Bacteria</taxon>
        <taxon>Pseudomonadati</taxon>
        <taxon>Pseudomonadota</taxon>
        <taxon>Gammaproteobacteria</taxon>
        <taxon>Enterobacterales</taxon>
        <taxon>Enterobacteriaceae</taxon>
        <taxon>Kluyvera</taxon>
    </lineage>
</organism>
<dbReference type="FunFam" id="3.40.50.720:FF:000347">
    <property type="entry name" value="UDP-N-acetylglucosamine 4-epimerase"/>
    <property type="match status" value="1"/>
</dbReference>
<dbReference type="PANTHER" id="PTHR43245">
    <property type="entry name" value="BIFUNCTIONAL POLYMYXIN RESISTANCE PROTEIN ARNA"/>
    <property type="match status" value="1"/>
</dbReference>
<name>A0A1B7K1W1_9ENTR</name>
<dbReference type="InterPro" id="IPR036291">
    <property type="entry name" value="NAD(P)-bd_dom_sf"/>
</dbReference>
<dbReference type="InterPro" id="IPR050177">
    <property type="entry name" value="Lipid_A_modif_metabolic_enz"/>
</dbReference>
<dbReference type="SUPFAM" id="SSF51735">
    <property type="entry name" value="NAD(P)-binding Rossmann-fold domains"/>
    <property type="match status" value="1"/>
</dbReference>
<comment type="caution">
    <text evidence="2">The sequence shown here is derived from an EMBL/GenBank/DDBJ whole genome shotgun (WGS) entry which is preliminary data.</text>
</comment>
<gene>
    <name evidence="2" type="ORF">M989_01717</name>
</gene>
<dbReference type="Gene3D" id="3.40.50.720">
    <property type="entry name" value="NAD(P)-binding Rossmann-like Domain"/>
    <property type="match status" value="1"/>
</dbReference>
<reference evidence="2 3" key="1">
    <citation type="submission" date="2016-04" db="EMBL/GenBank/DDBJ databases">
        <title>ATOL: Assembling a taxonomically balanced genome-scale reconstruction of the evolutionary history of the Enterobacteriaceae.</title>
        <authorList>
            <person name="Plunkett G.III."/>
            <person name="Neeno-Eckwall E.C."/>
            <person name="Glasner J.D."/>
            <person name="Perna N.T."/>
        </authorList>
    </citation>
    <scope>NUCLEOTIDE SEQUENCE [LARGE SCALE GENOMIC DNA]</scope>
    <source>
        <strain evidence="2 3">ATCC 51603</strain>
    </source>
</reference>
<evidence type="ECO:0000259" key="1">
    <source>
        <dbReference type="Pfam" id="PF01370"/>
    </source>
</evidence>